<evidence type="ECO:0000313" key="2">
    <source>
        <dbReference type="Proteomes" id="UP000003460"/>
    </source>
</evidence>
<name>C9LEX0_9BACT</name>
<dbReference type="RefSeq" id="WP_006254525.1">
    <property type="nucleotide sequence ID" value="NZ_GG700642.1"/>
</dbReference>
<dbReference type="eggNOG" id="ENOG50347F5">
    <property type="taxonomic scope" value="Bacteria"/>
</dbReference>
<dbReference type="PROSITE" id="PS51257">
    <property type="entry name" value="PROKAR_LIPOPROTEIN"/>
    <property type="match status" value="1"/>
</dbReference>
<accession>C9LEX0</accession>
<sequence>MKKTLYTLLLTLPLLFTGCGETGNYGYPSKVVLTKSGGSKEVKGNDAPYLIEIRDYNGSGEVSKVFGAAGDSMIVSYQWLTIKAKKGDTKLQLIATPKQSGKSRKLYVHAPITDSEAEIKVVQ</sequence>
<dbReference type="AlphaFoldDB" id="C9LEX0"/>
<dbReference type="EMBL" id="ACIJ02000016">
    <property type="protein sequence ID" value="EEX72289.1"/>
    <property type="molecule type" value="Genomic_DNA"/>
</dbReference>
<gene>
    <name evidence="1" type="ORF">GCWU000325_00751</name>
</gene>
<dbReference type="Proteomes" id="UP000003460">
    <property type="component" value="Unassembled WGS sequence"/>
</dbReference>
<keyword evidence="2" id="KW-1185">Reference proteome</keyword>
<proteinExistence type="predicted"/>
<evidence type="ECO:0008006" key="3">
    <source>
        <dbReference type="Google" id="ProtNLM"/>
    </source>
</evidence>
<evidence type="ECO:0000313" key="1">
    <source>
        <dbReference type="EMBL" id="EEX72289.1"/>
    </source>
</evidence>
<comment type="caution">
    <text evidence="1">The sequence shown here is derived from an EMBL/GenBank/DDBJ whole genome shotgun (WGS) entry which is preliminary data.</text>
</comment>
<organism evidence="1 2">
    <name type="scientific">Alloprevotella tannerae ATCC 51259</name>
    <dbReference type="NCBI Taxonomy" id="626522"/>
    <lineage>
        <taxon>Bacteria</taxon>
        <taxon>Pseudomonadati</taxon>
        <taxon>Bacteroidota</taxon>
        <taxon>Bacteroidia</taxon>
        <taxon>Bacteroidales</taxon>
        <taxon>Prevotellaceae</taxon>
        <taxon>Alloprevotella</taxon>
    </lineage>
</organism>
<reference evidence="1" key="1">
    <citation type="submission" date="2009-09" db="EMBL/GenBank/DDBJ databases">
        <authorList>
            <person name="Weinstock G."/>
            <person name="Sodergren E."/>
            <person name="Clifton S."/>
            <person name="Fulton L."/>
            <person name="Fulton B."/>
            <person name="Courtney L."/>
            <person name="Fronick C."/>
            <person name="Harrison M."/>
            <person name="Strong C."/>
            <person name="Farmer C."/>
            <person name="Delahaunty K."/>
            <person name="Markovic C."/>
            <person name="Hall O."/>
            <person name="Minx P."/>
            <person name="Tomlinson C."/>
            <person name="Mitreva M."/>
            <person name="Nelson J."/>
            <person name="Hou S."/>
            <person name="Wollam A."/>
            <person name="Pepin K.H."/>
            <person name="Johnson M."/>
            <person name="Bhonagiri V."/>
            <person name="Nash W.E."/>
            <person name="Warren W."/>
            <person name="Chinwalla A."/>
            <person name="Mardis E.R."/>
            <person name="Wilson R.K."/>
        </authorList>
    </citation>
    <scope>NUCLEOTIDE SEQUENCE [LARGE SCALE GENOMIC DNA]</scope>
    <source>
        <strain evidence="1">ATCC 51259</strain>
    </source>
</reference>
<dbReference type="STRING" id="626522.GCWU000325_00751"/>
<protein>
    <recommendedName>
        <fullName evidence="3">BACON domain-containing protein</fullName>
    </recommendedName>
</protein>
<dbReference type="OrthoDB" id="1073260at2"/>
<dbReference type="GeneID" id="84575903"/>
<dbReference type="HOGENOM" id="CLU_2001813_0_0_10"/>